<keyword evidence="2" id="KW-0328">Glycosyltransferase</keyword>
<dbReference type="RefSeq" id="WP_094438861.1">
    <property type="nucleotide sequence ID" value="NZ_NKDB02000002.1"/>
</dbReference>
<dbReference type="Proteomes" id="UP000216225">
    <property type="component" value="Unassembled WGS sequence"/>
</dbReference>
<keyword evidence="3 8" id="KW-0808">Transferase</keyword>
<comment type="caution">
    <text evidence="8">The sequence shown here is derived from an EMBL/GenBank/DDBJ whole genome shotgun (WGS) entry which is preliminary data.</text>
</comment>
<dbReference type="Gene3D" id="3.40.50.150">
    <property type="entry name" value="Vaccinia Virus protein VP39"/>
    <property type="match status" value="1"/>
</dbReference>
<dbReference type="GO" id="GO:0016020">
    <property type="term" value="C:membrane"/>
    <property type="evidence" value="ECO:0007669"/>
    <property type="project" value="UniProtKB-SubCell"/>
</dbReference>
<dbReference type="InterPro" id="IPR029063">
    <property type="entry name" value="SAM-dependent_MTases_sf"/>
</dbReference>
<organism evidence="8 9">
    <name type="scientific">Alicycliphilus denitrificans</name>
    <dbReference type="NCBI Taxonomy" id="179636"/>
    <lineage>
        <taxon>Bacteria</taxon>
        <taxon>Pseudomonadati</taxon>
        <taxon>Pseudomonadota</taxon>
        <taxon>Betaproteobacteria</taxon>
        <taxon>Burkholderiales</taxon>
        <taxon>Comamonadaceae</taxon>
        <taxon>Alicycliphilus</taxon>
    </lineage>
</organism>
<evidence type="ECO:0000256" key="7">
    <source>
        <dbReference type="SAM" id="Phobius"/>
    </source>
</evidence>
<name>A0A3R7H2M1_9BURK</name>
<dbReference type="SUPFAM" id="SSF53448">
    <property type="entry name" value="Nucleotide-diphospho-sugar transferases"/>
    <property type="match status" value="1"/>
</dbReference>
<sequence length="504" mass="57182">MQKTGKIAIASIQRNRGKYIVEWIAFHLAVGFNQFYIYCHKTNDGMKEILLELAKRYPIEVFALEMDDFPQIAAYHHAWENFGDKVDWMAFIDGDEFLFPTQAASMQEALAAYEPRELSALGVFWKCYGSNGHATDPDGLILETHPRHSTDGFLPNRHIKSIVRGGEKVTPSRSHLFDTGRGTFDEKMRPITHGWMRDLPPSYDVFRINHYVVQSRQFYFEVKQGMGGADLQAGYVRSDAYFDEYDRNEEADGVSLRFLEKTKQKIAEITAAAQPLSTPSLPMKQTPAHNTVNTDLMGLIPAEARRIVEVGCMHGAMARAYREAHPGIHYVGIDIDPGYAQVAAQFCDRTLGADIETLPAEEFRSLFPSDCWIFGDCLEHLRDPWRIVRMVRESIAPDGCLLACIPNAQHWSVLMRLATGQFRYEDSGLLDRTHIRWFTRTTMIEMFTQAGWRIENGFSRQIPTQPPQALMAGIRTIAEAAGADGQQALADAQVFQYLFRLRPA</sequence>
<dbReference type="InterPro" id="IPR029044">
    <property type="entry name" value="Nucleotide-diphossugar_trans"/>
</dbReference>
<evidence type="ECO:0000256" key="2">
    <source>
        <dbReference type="ARBA" id="ARBA00022676"/>
    </source>
</evidence>
<evidence type="ECO:0000256" key="5">
    <source>
        <dbReference type="ARBA" id="ARBA00022989"/>
    </source>
</evidence>
<reference evidence="8 9" key="1">
    <citation type="submission" date="2018-09" db="EMBL/GenBank/DDBJ databases">
        <title>Genome comparison of Alicycliphilus sp. BQ1, a polyurethanolytic bacterium, with its closest phylogenetic relatives Alicycliphilus denitrificans BC and K601, unable to attack polyurethane.</title>
        <authorList>
            <person name="Loza-Tavera H."/>
            <person name="Lozano L."/>
            <person name="Cevallos M."/>
            <person name="Maya-Lucas O."/>
            <person name="Garcia-Mena J."/>
            <person name="Hernandez J."/>
        </authorList>
    </citation>
    <scope>NUCLEOTIDE SEQUENCE [LARGE SCALE GENOMIC DNA]</scope>
    <source>
        <strain evidence="8 9">BQ1</strain>
    </source>
</reference>
<dbReference type="PANTHER" id="PTHR21461">
    <property type="entry name" value="GLYCOSYLTRANSFERASE FAMILY 92 PROTEIN"/>
    <property type="match status" value="1"/>
</dbReference>
<evidence type="ECO:0000256" key="1">
    <source>
        <dbReference type="ARBA" id="ARBA00004167"/>
    </source>
</evidence>
<keyword evidence="6 7" id="KW-0472">Membrane</keyword>
<evidence type="ECO:0000313" key="9">
    <source>
        <dbReference type="Proteomes" id="UP000216225"/>
    </source>
</evidence>
<dbReference type="GO" id="GO:0005737">
    <property type="term" value="C:cytoplasm"/>
    <property type="evidence" value="ECO:0007669"/>
    <property type="project" value="TreeGrafter"/>
</dbReference>
<accession>A0A3R7H2M1</accession>
<protein>
    <submittedName>
        <fullName evidence="8">Methyltransferase domain-containing protein</fullName>
    </submittedName>
</protein>
<dbReference type="GO" id="GO:0008168">
    <property type="term" value="F:methyltransferase activity"/>
    <property type="evidence" value="ECO:0007669"/>
    <property type="project" value="UniProtKB-KW"/>
</dbReference>
<dbReference type="PANTHER" id="PTHR21461:SF69">
    <property type="entry name" value="GLYCOSYLTRANSFERASE FAMILY 92 PROTEIN"/>
    <property type="match status" value="1"/>
</dbReference>
<comment type="subcellular location">
    <subcellularLocation>
        <location evidence="1">Membrane</location>
        <topology evidence="1">Single-pass membrane protein</topology>
    </subcellularLocation>
</comment>
<evidence type="ECO:0000256" key="6">
    <source>
        <dbReference type="ARBA" id="ARBA00023136"/>
    </source>
</evidence>
<evidence type="ECO:0000256" key="3">
    <source>
        <dbReference type="ARBA" id="ARBA00022679"/>
    </source>
</evidence>
<dbReference type="InterPro" id="IPR008166">
    <property type="entry name" value="Glyco_transf_92"/>
</dbReference>
<dbReference type="GO" id="GO:0016757">
    <property type="term" value="F:glycosyltransferase activity"/>
    <property type="evidence" value="ECO:0007669"/>
    <property type="project" value="UniProtKB-KW"/>
</dbReference>
<dbReference type="Pfam" id="PF13489">
    <property type="entry name" value="Methyltransf_23"/>
    <property type="match status" value="1"/>
</dbReference>
<keyword evidence="4 7" id="KW-0812">Transmembrane</keyword>
<gene>
    <name evidence="8" type="ORF">CE154_015485</name>
</gene>
<dbReference type="CDD" id="cd02440">
    <property type="entry name" value="AdoMet_MTases"/>
    <property type="match status" value="1"/>
</dbReference>
<proteinExistence type="predicted"/>
<evidence type="ECO:0000256" key="4">
    <source>
        <dbReference type="ARBA" id="ARBA00022692"/>
    </source>
</evidence>
<dbReference type="EMBL" id="NKDB02000002">
    <property type="protein sequence ID" value="RKJ97371.1"/>
    <property type="molecule type" value="Genomic_DNA"/>
</dbReference>
<feature type="transmembrane region" description="Helical" evidence="7">
    <location>
        <begin position="20"/>
        <end position="38"/>
    </location>
</feature>
<keyword evidence="5 7" id="KW-1133">Transmembrane helix</keyword>
<dbReference type="GO" id="GO:0032259">
    <property type="term" value="P:methylation"/>
    <property type="evidence" value="ECO:0007669"/>
    <property type="project" value="UniProtKB-KW"/>
</dbReference>
<keyword evidence="8" id="KW-0489">Methyltransferase</keyword>
<evidence type="ECO:0000313" key="8">
    <source>
        <dbReference type="EMBL" id="RKJ97371.1"/>
    </source>
</evidence>
<dbReference type="AlphaFoldDB" id="A0A3R7H2M1"/>
<dbReference type="Pfam" id="PF01697">
    <property type="entry name" value="Glyco_transf_92"/>
    <property type="match status" value="1"/>
</dbReference>
<dbReference type="SUPFAM" id="SSF53335">
    <property type="entry name" value="S-adenosyl-L-methionine-dependent methyltransferases"/>
    <property type="match status" value="1"/>
</dbReference>